<dbReference type="Proteomes" id="UP000480178">
    <property type="component" value="Chromosome"/>
</dbReference>
<sequence length="106" mass="12417">MATELITQLKNIRDKINNLPVDDEKAKELESLIGKSIEIISKLKNPHHDFFDSRRQTALHDLEDNLNKHVKGYWEADTKIVKISEFSRARNDVNFVLNRILSTFKR</sequence>
<dbReference type="EMBL" id="CP048222">
    <property type="protein sequence ID" value="QHT67962.1"/>
    <property type="molecule type" value="Genomic_DNA"/>
</dbReference>
<accession>A0A6C0GJX5</accession>
<proteinExistence type="predicted"/>
<gene>
    <name evidence="1" type="ORF">GXP67_15595</name>
</gene>
<dbReference type="KEGG" id="rhoz:GXP67_15595"/>
<keyword evidence="2" id="KW-1185">Reference proteome</keyword>
<organism evidence="1 2">
    <name type="scientific">Rhodocytophaga rosea</name>
    <dbReference type="NCBI Taxonomy" id="2704465"/>
    <lineage>
        <taxon>Bacteria</taxon>
        <taxon>Pseudomonadati</taxon>
        <taxon>Bacteroidota</taxon>
        <taxon>Cytophagia</taxon>
        <taxon>Cytophagales</taxon>
        <taxon>Rhodocytophagaceae</taxon>
        <taxon>Rhodocytophaga</taxon>
    </lineage>
</organism>
<evidence type="ECO:0000313" key="1">
    <source>
        <dbReference type="EMBL" id="QHT67962.1"/>
    </source>
</evidence>
<name>A0A6C0GJX5_9BACT</name>
<reference evidence="1 2" key="1">
    <citation type="submission" date="2020-01" db="EMBL/GenBank/DDBJ databases">
        <authorList>
            <person name="Kim M.K."/>
        </authorList>
    </citation>
    <scope>NUCLEOTIDE SEQUENCE [LARGE SCALE GENOMIC DNA]</scope>
    <source>
        <strain evidence="1 2">172606-1</strain>
    </source>
</reference>
<dbReference type="AlphaFoldDB" id="A0A6C0GJX5"/>
<protein>
    <submittedName>
        <fullName evidence="1">Uncharacterized protein</fullName>
    </submittedName>
</protein>
<dbReference type="RefSeq" id="WP_162443983.1">
    <property type="nucleotide sequence ID" value="NZ_CP048222.1"/>
</dbReference>
<evidence type="ECO:0000313" key="2">
    <source>
        <dbReference type="Proteomes" id="UP000480178"/>
    </source>
</evidence>